<comment type="caution">
    <text evidence="8">The sequence shown here is derived from an EMBL/GenBank/DDBJ whole genome shotgun (WGS) entry which is preliminary data.</text>
</comment>
<evidence type="ECO:0000256" key="2">
    <source>
        <dbReference type="ARBA" id="ARBA00015313"/>
    </source>
</evidence>
<reference evidence="8 9" key="1">
    <citation type="submission" date="2024-09" db="EMBL/GenBank/DDBJ databases">
        <authorList>
            <person name="Sun Q."/>
            <person name="Mori K."/>
        </authorList>
    </citation>
    <scope>NUCLEOTIDE SEQUENCE [LARGE SCALE GENOMIC DNA]</scope>
    <source>
        <strain evidence="8 9">JCM 11201</strain>
    </source>
</reference>
<evidence type="ECO:0000256" key="3">
    <source>
        <dbReference type="ARBA" id="ARBA00022490"/>
    </source>
</evidence>
<dbReference type="InterPro" id="IPR006122">
    <property type="entry name" value="HMA_Cu_ion-bd"/>
</dbReference>
<keyword evidence="9" id="KW-1185">Reference proteome</keyword>
<evidence type="ECO:0000256" key="5">
    <source>
        <dbReference type="ARBA" id="ARBA00023008"/>
    </source>
</evidence>
<dbReference type="NCBIfam" id="NF033795">
    <property type="entry name" value="chaper_CopZ_Bs"/>
    <property type="match status" value="1"/>
</dbReference>
<keyword evidence="4" id="KW-0479">Metal-binding</keyword>
<organism evidence="8 9">
    <name type="scientific">Ectobacillus funiculus</name>
    <dbReference type="NCBI Taxonomy" id="137993"/>
    <lineage>
        <taxon>Bacteria</taxon>
        <taxon>Bacillati</taxon>
        <taxon>Bacillota</taxon>
        <taxon>Bacilli</taxon>
        <taxon>Bacillales</taxon>
        <taxon>Bacillaceae</taxon>
        <taxon>Ectobacillus</taxon>
    </lineage>
</organism>
<evidence type="ECO:0000256" key="1">
    <source>
        <dbReference type="ARBA" id="ARBA00004496"/>
    </source>
</evidence>
<accession>A0ABV5WHK7</accession>
<dbReference type="PROSITE" id="PS01047">
    <property type="entry name" value="HMA_1"/>
    <property type="match status" value="1"/>
</dbReference>
<dbReference type="PANTHER" id="PTHR46594">
    <property type="entry name" value="P-TYPE CATION-TRANSPORTING ATPASE"/>
    <property type="match status" value="1"/>
</dbReference>
<comment type="subcellular location">
    <subcellularLocation>
        <location evidence="1">Cytoplasm</location>
    </subcellularLocation>
</comment>
<proteinExistence type="predicted"/>
<protein>
    <recommendedName>
        <fullName evidence="2">Copper chaperone CopZ</fullName>
    </recommendedName>
</protein>
<dbReference type="InterPro" id="IPR006121">
    <property type="entry name" value="HMA_dom"/>
</dbReference>
<dbReference type="SUPFAM" id="SSF55008">
    <property type="entry name" value="HMA, heavy metal-associated domain"/>
    <property type="match status" value="1"/>
</dbReference>
<dbReference type="Pfam" id="PF00403">
    <property type="entry name" value="HMA"/>
    <property type="match status" value="1"/>
</dbReference>
<evidence type="ECO:0000313" key="9">
    <source>
        <dbReference type="Proteomes" id="UP001589609"/>
    </source>
</evidence>
<dbReference type="Proteomes" id="UP001589609">
    <property type="component" value="Unassembled WGS sequence"/>
</dbReference>
<evidence type="ECO:0000256" key="4">
    <source>
        <dbReference type="ARBA" id="ARBA00022723"/>
    </source>
</evidence>
<dbReference type="InterPro" id="IPR000428">
    <property type="entry name" value="Cu-bd"/>
</dbReference>
<sequence>MEKVILQVGGMSCGHCVNAIEGSVGKLSGVHNVNVNLAKGTVAVEFEPSTVTLTAIKEEIDDQGYELA</sequence>
<evidence type="ECO:0000256" key="6">
    <source>
        <dbReference type="ARBA" id="ARBA00023186"/>
    </source>
</evidence>
<dbReference type="InterPro" id="IPR017969">
    <property type="entry name" value="Heavy-metal-associated_CS"/>
</dbReference>
<keyword evidence="3" id="KW-0963">Cytoplasm</keyword>
<dbReference type="RefSeq" id="WP_129725967.1">
    <property type="nucleotide sequence ID" value="NZ_JBHMAF010000100.1"/>
</dbReference>
<dbReference type="PROSITE" id="PS50846">
    <property type="entry name" value="HMA_2"/>
    <property type="match status" value="1"/>
</dbReference>
<evidence type="ECO:0000259" key="7">
    <source>
        <dbReference type="PROSITE" id="PS50846"/>
    </source>
</evidence>
<dbReference type="PANTHER" id="PTHR46594:SF4">
    <property type="entry name" value="P-TYPE CATION-TRANSPORTING ATPASE"/>
    <property type="match status" value="1"/>
</dbReference>
<dbReference type="PRINTS" id="PR00944">
    <property type="entry name" value="CUEXPORT"/>
</dbReference>
<feature type="domain" description="HMA" evidence="7">
    <location>
        <begin position="2"/>
        <end position="68"/>
    </location>
</feature>
<keyword evidence="6" id="KW-0143">Chaperone</keyword>
<dbReference type="InterPro" id="IPR036163">
    <property type="entry name" value="HMA_dom_sf"/>
</dbReference>
<dbReference type="NCBIfam" id="TIGR00003">
    <property type="entry name" value="copper ion binding protein"/>
    <property type="match status" value="1"/>
</dbReference>
<keyword evidence="5" id="KW-0186">Copper</keyword>
<dbReference type="InterPro" id="IPR049740">
    <property type="entry name" value="CopZ"/>
</dbReference>
<dbReference type="EMBL" id="JBHMAF010000100">
    <property type="protein sequence ID" value="MFB9759898.1"/>
    <property type="molecule type" value="Genomic_DNA"/>
</dbReference>
<gene>
    <name evidence="8" type="primary">copZ</name>
    <name evidence="8" type="ORF">ACFFMS_16005</name>
</gene>
<name>A0ABV5WHK7_9BACI</name>
<evidence type="ECO:0000313" key="8">
    <source>
        <dbReference type="EMBL" id="MFB9759898.1"/>
    </source>
</evidence>
<dbReference type="Gene3D" id="3.30.70.100">
    <property type="match status" value="1"/>
</dbReference>
<dbReference type="CDD" id="cd00371">
    <property type="entry name" value="HMA"/>
    <property type="match status" value="1"/>
</dbReference>